<dbReference type="RefSeq" id="WP_044688224.1">
    <property type="nucleotide sequence ID" value="NZ_CEEW01000049.1"/>
</dbReference>
<dbReference type="PANTHER" id="PTHR20992">
    <property type="entry name" value="AT15442P-RELATED"/>
    <property type="match status" value="1"/>
</dbReference>
<feature type="transmembrane region" description="Helical" evidence="1">
    <location>
        <begin position="171"/>
        <end position="194"/>
    </location>
</feature>
<dbReference type="InterPro" id="IPR005240">
    <property type="entry name" value="DUF389"/>
</dbReference>
<feature type="transmembrane region" description="Helical" evidence="1">
    <location>
        <begin position="46"/>
        <end position="70"/>
    </location>
</feature>
<evidence type="ECO:0000313" key="3">
    <source>
        <dbReference type="Proteomes" id="UP000073434"/>
    </source>
</evidence>
<dbReference type="EMBL" id="FIFW01000015">
    <property type="protein sequence ID" value="CYU71006.1"/>
    <property type="molecule type" value="Genomic_DNA"/>
</dbReference>
<proteinExistence type="predicted"/>
<sequence length="344" mass="38021">MKNKYFATMEYRDKLFAELDLQTRDMVILMCAIFIASVGLNMNATAVIIGAMLISPLMTPIVGLGLGLAIYDLALMKKALKLLAVEVVISLLVSSIYFYLSPITVASTELTARISPTVWDIIIAIAGGIAGVIGSRKKEANNIVPGVAIATALMPPICTSGFGLAHGNTQYFFGALYLFLINCIFIMLTTFFGSRFMMRRTKAVELSDLNPKLRYGMTALVLALTIPSLLSAGNLVLDYARKDAMNQYVSESFASYTVLSRTYSKTKNQLEITIVGQELTEQELEKLVKEKSEYGLEKLTVKVNQVASLSQADAKEVYQYIDQYIEQKLSNTDTKNEEIQDEIE</sequence>
<feature type="transmembrane region" description="Helical" evidence="1">
    <location>
        <begin position="146"/>
        <end position="165"/>
    </location>
</feature>
<keyword evidence="1" id="KW-0472">Membrane</keyword>
<reference evidence="2 3" key="1">
    <citation type="submission" date="2016-02" db="EMBL/GenBank/DDBJ databases">
        <authorList>
            <consortium name="Pathogen Informatics"/>
        </authorList>
    </citation>
    <scope>NUCLEOTIDE SEQUENCE [LARGE SCALE GENOMIC DNA]</scope>
    <source>
        <strain evidence="2 3">LSS23</strain>
    </source>
</reference>
<accession>A0A0Z8EZD7</accession>
<dbReference type="Proteomes" id="UP000073434">
    <property type="component" value="Unassembled WGS sequence"/>
</dbReference>
<evidence type="ECO:0000313" key="2">
    <source>
        <dbReference type="EMBL" id="CYU71006.1"/>
    </source>
</evidence>
<feature type="transmembrane region" description="Helical" evidence="1">
    <location>
        <begin position="82"/>
        <end position="100"/>
    </location>
</feature>
<organism evidence="2 3">
    <name type="scientific">Streptococcus suis</name>
    <dbReference type="NCBI Taxonomy" id="1307"/>
    <lineage>
        <taxon>Bacteria</taxon>
        <taxon>Bacillati</taxon>
        <taxon>Bacillota</taxon>
        <taxon>Bacilli</taxon>
        <taxon>Lactobacillales</taxon>
        <taxon>Streptococcaceae</taxon>
        <taxon>Streptococcus</taxon>
    </lineage>
</organism>
<protein>
    <submittedName>
        <fullName evidence="2">Membrane protein</fullName>
    </submittedName>
</protein>
<keyword evidence="1" id="KW-0812">Transmembrane</keyword>
<feature type="transmembrane region" description="Helical" evidence="1">
    <location>
        <begin position="112"/>
        <end position="134"/>
    </location>
</feature>
<name>A0A0Z8EZD7_STRSU</name>
<dbReference type="AlphaFoldDB" id="A0A0Z8EZD7"/>
<feature type="transmembrane region" description="Helical" evidence="1">
    <location>
        <begin position="215"/>
        <end position="237"/>
    </location>
</feature>
<keyword evidence="1" id="KW-1133">Transmembrane helix</keyword>
<evidence type="ECO:0000256" key="1">
    <source>
        <dbReference type="SAM" id="Phobius"/>
    </source>
</evidence>
<dbReference type="Pfam" id="PF04087">
    <property type="entry name" value="DUF389"/>
    <property type="match status" value="1"/>
</dbReference>
<feature type="transmembrane region" description="Helical" evidence="1">
    <location>
        <begin position="21"/>
        <end position="40"/>
    </location>
</feature>
<gene>
    <name evidence="2" type="ORF">ERS132385_01484</name>
</gene>
<dbReference type="PANTHER" id="PTHR20992:SF9">
    <property type="entry name" value="AT15442P-RELATED"/>
    <property type="match status" value="1"/>
</dbReference>